<dbReference type="Gene3D" id="1.20.1560.10">
    <property type="entry name" value="ABC transporter type 1, transmembrane domain"/>
    <property type="match status" value="1"/>
</dbReference>
<feature type="transmembrane region" description="Helical" evidence="7">
    <location>
        <begin position="240"/>
        <end position="259"/>
    </location>
</feature>
<dbReference type="SUPFAM" id="SSF90123">
    <property type="entry name" value="ABC transporter transmembrane region"/>
    <property type="match status" value="1"/>
</dbReference>
<dbReference type="PANTHER" id="PTHR43394:SF1">
    <property type="entry name" value="ATP-BINDING CASSETTE SUB-FAMILY B MEMBER 10, MITOCHONDRIAL"/>
    <property type="match status" value="1"/>
</dbReference>
<feature type="transmembrane region" description="Helical" evidence="7">
    <location>
        <begin position="130"/>
        <end position="148"/>
    </location>
</feature>
<gene>
    <name evidence="10" type="ORF">HKK74_38495</name>
</gene>
<dbReference type="Gene3D" id="3.40.50.300">
    <property type="entry name" value="P-loop containing nucleotide triphosphate hydrolases"/>
    <property type="match status" value="1"/>
</dbReference>
<dbReference type="GO" id="GO:0005524">
    <property type="term" value="F:ATP binding"/>
    <property type="evidence" value="ECO:0007669"/>
    <property type="project" value="UniProtKB-KW"/>
</dbReference>
<dbReference type="Pfam" id="PF00664">
    <property type="entry name" value="ABC_membrane"/>
    <property type="match status" value="1"/>
</dbReference>
<dbReference type="PROSITE" id="PS00211">
    <property type="entry name" value="ABC_TRANSPORTER_1"/>
    <property type="match status" value="1"/>
</dbReference>
<comment type="caution">
    <text evidence="10">The sequence shown here is derived from an EMBL/GenBank/DDBJ whole genome shotgun (WGS) entry which is preliminary data.</text>
</comment>
<feature type="transmembrane region" description="Helical" evidence="7">
    <location>
        <begin position="265"/>
        <end position="285"/>
    </location>
</feature>
<dbReference type="InterPro" id="IPR017871">
    <property type="entry name" value="ABC_transporter-like_CS"/>
</dbReference>
<dbReference type="PANTHER" id="PTHR43394">
    <property type="entry name" value="ATP-DEPENDENT PERMEASE MDL1, MITOCHONDRIAL"/>
    <property type="match status" value="1"/>
</dbReference>
<dbReference type="PROSITE" id="PS50893">
    <property type="entry name" value="ABC_TRANSPORTER_2"/>
    <property type="match status" value="1"/>
</dbReference>
<dbReference type="InterPro" id="IPR011527">
    <property type="entry name" value="ABC1_TM_dom"/>
</dbReference>
<keyword evidence="2 7" id="KW-0812">Transmembrane</keyword>
<keyword evidence="3" id="KW-0547">Nucleotide-binding</keyword>
<feature type="transmembrane region" description="Helical" evidence="7">
    <location>
        <begin position="47"/>
        <end position="65"/>
    </location>
</feature>
<protein>
    <submittedName>
        <fullName evidence="10">ABC transporter ATP-binding protein</fullName>
    </submittedName>
</protein>
<dbReference type="InterPro" id="IPR003593">
    <property type="entry name" value="AAA+_ATPase"/>
</dbReference>
<dbReference type="Proteomes" id="UP000805614">
    <property type="component" value="Unassembled WGS sequence"/>
</dbReference>
<evidence type="ECO:0000256" key="4">
    <source>
        <dbReference type="ARBA" id="ARBA00022840"/>
    </source>
</evidence>
<evidence type="ECO:0000259" key="9">
    <source>
        <dbReference type="PROSITE" id="PS50929"/>
    </source>
</evidence>
<evidence type="ECO:0000259" key="8">
    <source>
        <dbReference type="PROSITE" id="PS50893"/>
    </source>
</evidence>
<organism evidence="10 11">
    <name type="scientific">Actinomadura alba</name>
    <dbReference type="NCBI Taxonomy" id="406431"/>
    <lineage>
        <taxon>Bacteria</taxon>
        <taxon>Bacillati</taxon>
        <taxon>Actinomycetota</taxon>
        <taxon>Actinomycetes</taxon>
        <taxon>Streptosporangiales</taxon>
        <taxon>Thermomonosporaceae</taxon>
        <taxon>Actinomadura</taxon>
    </lineage>
</organism>
<feature type="transmembrane region" description="Helical" evidence="7">
    <location>
        <begin position="154"/>
        <end position="172"/>
    </location>
</feature>
<dbReference type="Pfam" id="PF00005">
    <property type="entry name" value="ABC_tran"/>
    <property type="match status" value="1"/>
</dbReference>
<dbReference type="SUPFAM" id="SSF52540">
    <property type="entry name" value="P-loop containing nucleoside triphosphate hydrolases"/>
    <property type="match status" value="1"/>
</dbReference>
<dbReference type="RefSeq" id="WP_187248370.1">
    <property type="nucleotide sequence ID" value="NZ_BAAAOK010000005.1"/>
</dbReference>
<keyword evidence="5 7" id="KW-1133">Transmembrane helix</keyword>
<accession>A0ABR7M2I8</accession>
<evidence type="ECO:0000256" key="5">
    <source>
        <dbReference type="ARBA" id="ARBA00022989"/>
    </source>
</evidence>
<dbReference type="SMART" id="SM00382">
    <property type="entry name" value="AAA"/>
    <property type="match status" value="1"/>
</dbReference>
<evidence type="ECO:0000313" key="11">
    <source>
        <dbReference type="Proteomes" id="UP000805614"/>
    </source>
</evidence>
<name>A0ABR7M2I8_9ACTN</name>
<dbReference type="InterPro" id="IPR036640">
    <property type="entry name" value="ABC1_TM_sf"/>
</dbReference>
<feature type="domain" description="ABC transmembrane type-1" evidence="9">
    <location>
        <begin position="10"/>
        <end position="297"/>
    </location>
</feature>
<evidence type="ECO:0000256" key="7">
    <source>
        <dbReference type="SAM" id="Phobius"/>
    </source>
</evidence>
<evidence type="ECO:0000256" key="6">
    <source>
        <dbReference type="ARBA" id="ARBA00023136"/>
    </source>
</evidence>
<reference evidence="10 11" key="1">
    <citation type="submission" date="2020-06" db="EMBL/GenBank/DDBJ databases">
        <title>Actinomadura xiongansis sp. nov., isolated from soil of Baiyangdian.</title>
        <authorList>
            <person name="Zhang X."/>
        </authorList>
    </citation>
    <scope>NUCLEOTIDE SEQUENCE [LARGE SCALE GENOMIC DNA]</scope>
    <source>
        <strain evidence="10 11">HBUM206468</strain>
    </source>
</reference>
<dbReference type="InterPro" id="IPR027417">
    <property type="entry name" value="P-loop_NTPase"/>
</dbReference>
<dbReference type="PROSITE" id="PS50929">
    <property type="entry name" value="ABC_TM1F"/>
    <property type="match status" value="1"/>
</dbReference>
<dbReference type="InterPro" id="IPR039421">
    <property type="entry name" value="Type_1_exporter"/>
</dbReference>
<comment type="subcellular location">
    <subcellularLocation>
        <location evidence="1">Cell membrane</location>
        <topology evidence="1">Multi-pass membrane protein</topology>
    </subcellularLocation>
</comment>
<evidence type="ECO:0000256" key="1">
    <source>
        <dbReference type="ARBA" id="ARBA00004651"/>
    </source>
</evidence>
<evidence type="ECO:0000256" key="2">
    <source>
        <dbReference type="ARBA" id="ARBA00022692"/>
    </source>
</evidence>
<keyword evidence="4 10" id="KW-0067">ATP-binding</keyword>
<dbReference type="EMBL" id="JABVEC010000070">
    <property type="protein sequence ID" value="MBC6471334.1"/>
    <property type="molecule type" value="Genomic_DNA"/>
</dbReference>
<proteinExistence type="predicted"/>
<keyword evidence="11" id="KW-1185">Reference proteome</keyword>
<feature type="domain" description="ABC transporter" evidence="8">
    <location>
        <begin position="330"/>
        <end position="563"/>
    </location>
</feature>
<evidence type="ECO:0000256" key="3">
    <source>
        <dbReference type="ARBA" id="ARBA00022741"/>
    </source>
</evidence>
<dbReference type="InterPro" id="IPR003439">
    <property type="entry name" value="ABC_transporter-like_ATP-bd"/>
</dbReference>
<keyword evidence="6 7" id="KW-0472">Membrane</keyword>
<sequence>MVRLQPRPFLLAVLGAALYGISVVASSIALGKVVDHVVTPRFDDGSVATGTVALAAVALVTIGVVKASATILRRWMAIVAKVRFDASLREQVVRRFQALPFEDHRRHQTGELLAHASADPEAAAEMPSQLSHAFGVVVLFVVAGVWSFVTDPLLAAIGLLILPAFATVNALYQRQVELPATLAQTRLGEVSAVAHESFDGALVVKALGRDAAERARFKEMAERLRDAKVEVHARNATYDVLVETIPALAIVGLVVAGAWRVDSGAITPGTLVGFINLFALLTFPLRTFGYALGEIPRSVAGYERVRGILDQAPPRASNGTARLPAGPLDLDVSGLGFAYAGGPPVLAGVDFHVPAGATMAVVGSTGSGKTTLVLLLARLLRAGPGTIRLGGVNTADLAPGALAAACATVFQEPFLFAAALEENILLGHRAHAAEIADALRLAGIDEFVASLPAGPATVVGERGVSLSGGQRQRIALARALIRRPRLLLLDDATSAVDPTTEARILRGLAAERPDTTRVVVATRPATLALADTVLYLENGRVAGMGGHEELLARAPGYERLVRAYEFDRAGS</sequence>
<evidence type="ECO:0000313" key="10">
    <source>
        <dbReference type="EMBL" id="MBC6471334.1"/>
    </source>
</evidence>